<keyword evidence="1" id="KW-0812">Transmembrane</keyword>
<protein>
    <submittedName>
        <fullName evidence="2">Uncharacterized protein</fullName>
    </submittedName>
</protein>
<evidence type="ECO:0000256" key="1">
    <source>
        <dbReference type="SAM" id="Phobius"/>
    </source>
</evidence>
<dbReference type="AlphaFoldDB" id="A0A1W0WDK2"/>
<dbReference type="OrthoDB" id="10062838at2759"/>
<keyword evidence="1" id="KW-1133">Transmembrane helix</keyword>
<comment type="caution">
    <text evidence="2">The sequence shown here is derived from an EMBL/GenBank/DDBJ whole genome shotgun (WGS) entry which is preliminary data.</text>
</comment>
<gene>
    <name evidence="2" type="ORF">BV898_12486</name>
</gene>
<reference evidence="3" key="1">
    <citation type="submission" date="2017-01" db="EMBL/GenBank/DDBJ databases">
        <title>Comparative genomics of anhydrobiosis in the tardigrade Hypsibius dujardini.</title>
        <authorList>
            <person name="Yoshida Y."/>
            <person name="Koutsovoulos G."/>
            <person name="Laetsch D."/>
            <person name="Stevens L."/>
            <person name="Kumar S."/>
            <person name="Horikawa D."/>
            <person name="Ishino K."/>
            <person name="Komine S."/>
            <person name="Tomita M."/>
            <person name="Blaxter M."/>
            <person name="Arakawa K."/>
        </authorList>
    </citation>
    <scope>NUCLEOTIDE SEQUENCE [LARGE SCALE GENOMIC DNA]</scope>
    <source>
        <strain evidence="3">Z151</strain>
    </source>
</reference>
<organism evidence="2 3">
    <name type="scientific">Hypsibius exemplaris</name>
    <name type="common">Freshwater tardigrade</name>
    <dbReference type="NCBI Taxonomy" id="2072580"/>
    <lineage>
        <taxon>Eukaryota</taxon>
        <taxon>Metazoa</taxon>
        <taxon>Ecdysozoa</taxon>
        <taxon>Tardigrada</taxon>
        <taxon>Eutardigrada</taxon>
        <taxon>Parachela</taxon>
        <taxon>Hypsibioidea</taxon>
        <taxon>Hypsibiidae</taxon>
        <taxon>Hypsibius</taxon>
    </lineage>
</organism>
<feature type="transmembrane region" description="Helical" evidence="1">
    <location>
        <begin position="307"/>
        <end position="326"/>
    </location>
</feature>
<name>A0A1W0WDK2_HYPEX</name>
<feature type="transmembrane region" description="Helical" evidence="1">
    <location>
        <begin position="267"/>
        <end position="287"/>
    </location>
</feature>
<accession>A0A1W0WDK2</accession>
<evidence type="ECO:0000313" key="3">
    <source>
        <dbReference type="Proteomes" id="UP000192578"/>
    </source>
</evidence>
<feature type="transmembrane region" description="Helical" evidence="1">
    <location>
        <begin position="60"/>
        <end position="81"/>
    </location>
</feature>
<evidence type="ECO:0000313" key="2">
    <source>
        <dbReference type="EMBL" id="OQV13280.1"/>
    </source>
</evidence>
<feature type="transmembrane region" description="Helical" evidence="1">
    <location>
        <begin position="183"/>
        <end position="204"/>
    </location>
</feature>
<feature type="transmembrane region" description="Helical" evidence="1">
    <location>
        <begin position="152"/>
        <end position="177"/>
    </location>
</feature>
<keyword evidence="1" id="KW-0472">Membrane</keyword>
<feature type="transmembrane region" description="Helical" evidence="1">
    <location>
        <begin position="211"/>
        <end position="231"/>
    </location>
</feature>
<keyword evidence="3" id="KW-1185">Reference proteome</keyword>
<feature type="transmembrane region" description="Helical" evidence="1">
    <location>
        <begin position="93"/>
        <end position="113"/>
    </location>
</feature>
<dbReference type="EMBL" id="MTYJ01000127">
    <property type="protein sequence ID" value="OQV13280.1"/>
    <property type="molecule type" value="Genomic_DNA"/>
</dbReference>
<feature type="transmembrane region" description="Helical" evidence="1">
    <location>
        <begin position="237"/>
        <end position="255"/>
    </location>
</feature>
<dbReference type="PANTHER" id="PTHR19346:SF4">
    <property type="entry name" value="SUGAR PHOSPHATE TRANSPORTER DOMAIN-CONTAINING PROTEIN"/>
    <property type="match status" value="1"/>
</dbReference>
<dbReference type="Proteomes" id="UP000192578">
    <property type="component" value="Unassembled WGS sequence"/>
</dbReference>
<proteinExistence type="predicted"/>
<sequence length="528" mass="59469">MKKSSRNRASAKSDPRRSSIPLVSFRRQTVDALDDLDGARDSTLPVDAFDHLKVRDFRQFFVGCLFTVVLAVLNALLYNVIRMRIYPQFDAPAFIIWFRSVFRIFTFPIYILSRWMGHLISKRSCMPGAKIVGIIKGGEKVYGDKKMTMGRFLLDISALTVLSVLSQWLCYAPLYAVAGPGDMAALASCNLSFVFILCVIFLRIPMTSMKMFGTAINLGGVVVLTLVEIVGNPKWKTSLLILVGTFFTAAYQVTFRKRVGATTNLSRISYFVSMQAVFMAVFMWPLILALKFYGMEVWEFNDLPWDYLVITSVAVLVMVNIINLGVAHINPIFSTLGFLLVCPATFAVEMLLTPRYVFFVEITGACVAVFGAILLVFGDVNTWATVTTAWNNFFANIKQLRTTTTRSVTNKLESSTSIRITGQPEEHTAADAHRMFNLDPTLVVPEWSQTGFFYLPPSCHNSHFKSSVAQSGFRKESHFRIHLEVSEEEPVKWNFSNKIRIRGKIREANLRVLLNSMGICAVFRSQRA</sequence>
<feature type="transmembrane region" description="Helical" evidence="1">
    <location>
        <begin position="333"/>
        <end position="352"/>
    </location>
</feature>
<dbReference type="PANTHER" id="PTHR19346">
    <property type="entry name" value="SUGAR PHOSPHATE TRANSPORTER DOMAIN-CONTAINING PROTEIN"/>
    <property type="match status" value="1"/>
</dbReference>
<feature type="transmembrane region" description="Helical" evidence="1">
    <location>
        <begin position="358"/>
        <end position="377"/>
    </location>
</feature>
<dbReference type="InterPro" id="IPR026505">
    <property type="entry name" value="Solute_c_fam_35_mem_F3/F4"/>
</dbReference>